<keyword evidence="4" id="KW-1185">Reference proteome</keyword>
<evidence type="ECO:0000256" key="2">
    <source>
        <dbReference type="SAM" id="Phobius"/>
    </source>
</evidence>
<keyword evidence="2" id="KW-1133">Transmembrane helix</keyword>
<name>A0A0S2LI16_CRYD1</name>
<dbReference type="VEuPathDB" id="FungiDB:CNA07715"/>
<sequence>MSDQTHLPPPQGPALTSRTASGSYSAAENGNGPSSSQRSPPPSPKNPQATLTPSRVGDHIISIDRSPSRGPAANSDGPGWKKLTPQRIGRAIGARFMRAAKRGNLPFLFIFFSCTIVFFSALAGIGYQEPLPVDSADLSTAPTVAAGQSGGFKFGGPVFDLANDKMHLEKVMAEQRELEEAWARKRRPKDGAWMRKQRDDKAIRRVPTPKTKSAAILETAVAQSTDKNSDPAEGVVKREEASIAEAIETQSATATVALDA</sequence>
<feature type="region of interest" description="Disordered" evidence="1">
    <location>
        <begin position="1"/>
        <end position="84"/>
    </location>
</feature>
<feature type="transmembrane region" description="Helical" evidence="2">
    <location>
        <begin position="105"/>
        <end position="127"/>
    </location>
</feature>
<dbReference type="AlphaFoldDB" id="A0A0S2LI16"/>
<organism evidence="3 4">
    <name type="scientific">Cryptococcus deneoformans (strain JEC21 / ATCC MYA-565)</name>
    <name type="common">Cryptococcus neoformans var. neoformans serotype D</name>
    <dbReference type="NCBI Taxonomy" id="214684"/>
    <lineage>
        <taxon>Eukaryota</taxon>
        <taxon>Fungi</taxon>
        <taxon>Dikarya</taxon>
        <taxon>Basidiomycota</taxon>
        <taxon>Agaricomycotina</taxon>
        <taxon>Tremellomycetes</taxon>
        <taxon>Tremellales</taxon>
        <taxon>Cryptococcaceae</taxon>
        <taxon>Cryptococcus</taxon>
        <taxon>Cryptococcus neoformans species complex</taxon>
    </lineage>
</organism>
<accession>A0A0S2LI16</accession>
<dbReference type="InParanoid" id="A0A0S2LI16"/>
<dbReference type="GeneID" id="36392709"/>
<gene>
    <name evidence="3" type="ordered locus">CNA07715</name>
</gene>
<evidence type="ECO:0000256" key="1">
    <source>
        <dbReference type="SAM" id="MobiDB-lite"/>
    </source>
</evidence>
<evidence type="ECO:0000313" key="4">
    <source>
        <dbReference type="Proteomes" id="UP000002149"/>
    </source>
</evidence>
<dbReference type="RefSeq" id="XP_024514187.1">
    <property type="nucleotide sequence ID" value="XM_024656115.1"/>
</dbReference>
<dbReference type="EMBL" id="AE017341">
    <property type="protein sequence ID" value="ALO60363.1"/>
    <property type="molecule type" value="Genomic_DNA"/>
</dbReference>
<feature type="compositionally biased region" description="Polar residues" evidence="1">
    <location>
        <begin position="14"/>
        <end position="32"/>
    </location>
</feature>
<keyword evidence="2" id="KW-0812">Transmembrane</keyword>
<dbReference type="PaxDb" id="214684-A0A0S2LI16"/>
<reference evidence="3 4" key="1">
    <citation type="journal article" date="2005" name="Science">
        <title>The genome of the basidiomycetous yeast and human pathogen Cryptococcus neoformans.</title>
        <authorList>
            <person name="Loftus B.J."/>
            <person name="Fung E."/>
            <person name="Roncaglia P."/>
            <person name="Rowley D."/>
            <person name="Amedeo P."/>
            <person name="Bruno D."/>
            <person name="Vamathevan J."/>
            <person name="Miranda M."/>
            <person name="Anderson I.J."/>
            <person name="Fraser J.A."/>
            <person name="Allen J.E."/>
            <person name="Bosdet I.E."/>
            <person name="Brent M.R."/>
            <person name="Chiu R."/>
            <person name="Doering T.L."/>
            <person name="Donlin M.J."/>
            <person name="D'Souza C.A."/>
            <person name="Fox D.S."/>
            <person name="Grinberg V."/>
            <person name="Fu J."/>
            <person name="Fukushima M."/>
            <person name="Haas B.J."/>
            <person name="Huang J.C."/>
            <person name="Janbon G."/>
            <person name="Jones S.J."/>
            <person name="Koo H.L."/>
            <person name="Krzywinski M.I."/>
            <person name="Kwon-Chung J.K."/>
            <person name="Lengeler K.B."/>
            <person name="Maiti R."/>
            <person name="Marra M.A."/>
            <person name="Marra R.E."/>
            <person name="Mathewson C.A."/>
            <person name="Mitchell T.G."/>
            <person name="Pertea M."/>
            <person name="Riggs F.R."/>
            <person name="Salzberg S.L."/>
            <person name="Schein J.E."/>
            <person name="Shvartsbeyn A."/>
            <person name="Shin H."/>
            <person name="Shumway M."/>
            <person name="Specht C.A."/>
            <person name="Suh B.B."/>
            <person name="Tenney A."/>
            <person name="Utterback T.R."/>
            <person name="Wickes B.L."/>
            <person name="Wortman J.R."/>
            <person name="Wye N.H."/>
            <person name="Kronstad J.W."/>
            <person name="Lodge J.K."/>
            <person name="Heitman J."/>
            <person name="Davis R.W."/>
            <person name="Fraser C.M."/>
            <person name="Hyman R.W."/>
        </authorList>
    </citation>
    <scope>NUCLEOTIDE SEQUENCE [LARGE SCALE GENOMIC DNA]</scope>
    <source>
        <strain evidence="4">JEC21 / ATCC MYA-565</strain>
    </source>
</reference>
<dbReference type="KEGG" id="cne:CNA07715"/>
<dbReference type="Proteomes" id="UP000002149">
    <property type="component" value="Chromosome 1"/>
</dbReference>
<dbReference type="OrthoDB" id="2572647at2759"/>
<feature type="region of interest" description="Disordered" evidence="1">
    <location>
        <begin position="207"/>
        <end position="237"/>
    </location>
</feature>
<keyword evidence="2" id="KW-0472">Membrane</keyword>
<evidence type="ECO:0000313" key="3">
    <source>
        <dbReference type="EMBL" id="ALO60363.1"/>
    </source>
</evidence>
<feature type="compositionally biased region" description="Basic and acidic residues" evidence="1">
    <location>
        <begin position="227"/>
        <end position="237"/>
    </location>
</feature>
<proteinExistence type="predicted"/>
<protein>
    <submittedName>
        <fullName evidence="3">Uncharacterized protein</fullName>
    </submittedName>
</protein>